<sequence length="291" mass="32182">MKLFYNDDYVAAEYAYDTTRKAKHIRQSLSDDPLDNLEIWDPLHFVERSLEVIAKIHDEPYVDSIKTGIPKTLAESQGFDWDTGIWTSAVAHSAGLIAATTYALQDKERAGSLSSGLHHARRSSGKGNCTVNGLAVAAHQAISMGAPRVLILDFDAHAGGGTWDIMSHHLPSVVQIDVTCANFDTYQPDGESRLIYSTPQSYREDINHALHHATLLDPFDIVIYNAGMDPLNSGVSLSDITWREHIVSDFIGDTPAIFALAGGYTWGNKTMDEVVSWHRITIDLWASLETR</sequence>
<evidence type="ECO:0000313" key="3">
    <source>
        <dbReference type="EMBL" id="CAB4778199.1"/>
    </source>
</evidence>
<feature type="domain" description="Histone deacetylase" evidence="1">
    <location>
        <begin position="20"/>
        <end position="187"/>
    </location>
</feature>
<dbReference type="PRINTS" id="PR01270">
    <property type="entry name" value="HDASUPER"/>
</dbReference>
<dbReference type="PANTHER" id="PTHR10625">
    <property type="entry name" value="HISTONE DEACETYLASE HDAC1-RELATED"/>
    <property type="match status" value="1"/>
</dbReference>
<protein>
    <submittedName>
        <fullName evidence="3">Unannotated protein</fullName>
    </submittedName>
</protein>
<dbReference type="InterPro" id="IPR000286">
    <property type="entry name" value="HDACs"/>
</dbReference>
<accession>A0A6J6W376</accession>
<dbReference type="GO" id="GO:0040029">
    <property type="term" value="P:epigenetic regulation of gene expression"/>
    <property type="evidence" value="ECO:0007669"/>
    <property type="project" value="TreeGrafter"/>
</dbReference>
<evidence type="ECO:0000313" key="2">
    <source>
        <dbReference type="EMBL" id="CAB4632170.1"/>
    </source>
</evidence>
<dbReference type="SUPFAM" id="SSF52768">
    <property type="entry name" value="Arginase/deacetylase"/>
    <property type="match status" value="1"/>
</dbReference>
<dbReference type="EMBL" id="CAEZVL010000099">
    <property type="protein sequence ID" value="CAB4632170.1"/>
    <property type="molecule type" value="Genomic_DNA"/>
</dbReference>
<dbReference type="Pfam" id="PF00850">
    <property type="entry name" value="Hist_deacetyl"/>
    <property type="match status" value="1"/>
</dbReference>
<dbReference type="GO" id="GO:0004407">
    <property type="term" value="F:histone deacetylase activity"/>
    <property type="evidence" value="ECO:0007669"/>
    <property type="project" value="TreeGrafter"/>
</dbReference>
<dbReference type="AlphaFoldDB" id="A0A6J6W376"/>
<reference evidence="3" key="1">
    <citation type="submission" date="2020-05" db="EMBL/GenBank/DDBJ databases">
        <authorList>
            <person name="Chiriac C."/>
            <person name="Salcher M."/>
            <person name="Ghai R."/>
            <person name="Kavagutti S V."/>
        </authorList>
    </citation>
    <scope>NUCLEOTIDE SEQUENCE</scope>
</reference>
<dbReference type="InterPro" id="IPR023696">
    <property type="entry name" value="Ureohydrolase_dom_sf"/>
</dbReference>
<name>A0A6J6W376_9ZZZZ</name>
<dbReference type="EMBL" id="CAFBQJ010000089">
    <property type="protein sequence ID" value="CAB5048653.1"/>
    <property type="molecule type" value="Genomic_DNA"/>
</dbReference>
<dbReference type="InterPro" id="IPR023801">
    <property type="entry name" value="His_deacetylse_dom"/>
</dbReference>
<evidence type="ECO:0000259" key="1">
    <source>
        <dbReference type="Pfam" id="PF00850"/>
    </source>
</evidence>
<proteinExistence type="predicted"/>
<gene>
    <name evidence="2" type="ORF">UFOPK1960_00752</name>
    <name evidence="3" type="ORF">UFOPK2921_00681</name>
    <name evidence="4" type="ORF">UFOPK4275_00617</name>
</gene>
<dbReference type="InterPro" id="IPR037138">
    <property type="entry name" value="His_deacetylse_dom_sf"/>
</dbReference>
<dbReference type="EMBL" id="CAEZZV010000071">
    <property type="protein sequence ID" value="CAB4778199.1"/>
    <property type="molecule type" value="Genomic_DNA"/>
</dbReference>
<evidence type="ECO:0000313" key="4">
    <source>
        <dbReference type="EMBL" id="CAB5048653.1"/>
    </source>
</evidence>
<organism evidence="3">
    <name type="scientific">freshwater metagenome</name>
    <dbReference type="NCBI Taxonomy" id="449393"/>
    <lineage>
        <taxon>unclassified sequences</taxon>
        <taxon>metagenomes</taxon>
        <taxon>ecological metagenomes</taxon>
    </lineage>
</organism>
<dbReference type="Gene3D" id="3.40.800.20">
    <property type="entry name" value="Histone deacetylase domain"/>
    <property type="match status" value="1"/>
</dbReference>